<sequence length="93" mass="11041">MENPSRNLGRRPTLGLQRRHDSPQHQQISTYHIKLHSRPLLFLRARLLSMATTEVEPEAKPEPKEIEEISETLLKCKGRHLPDMLRHRQRQLY</sequence>
<dbReference type="Proteomes" id="UP000315295">
    <property type="component" value="Unassembled WGS sequence"/>
</dbReference>
<accession>A0A540MCL1</accession>
<dbReference type="AlphaFoldDB" id="A0A540MCL1"/>
<evidence type="ECO:0000313" key="2">
    <source>
        <dbReference type="EMBL" id="TQD96322.1"/>
    </source>
</evidence>
<proteinExistence type="predicted"/>
<evidence type="ECO:0000256" key="1">
    <source>
        <dbReference type="SAM" id="MobiDB-lite"/>
    </source>
</evidence>
<dbReference type="EMBL" id="VIEB01000294">
    <property type="protein sequence ID" value="TQD96322.1"/>
    <property type="molecule type" value="Genomic_DNA"/>
</dbReference>
<gene>
    <name evidence="2" type="ORF">C1H46_018088</name>
</gene>
<name>A0A540MCL1_MALBA</name>
<organism evidence="2 3">
    <name type="scientific">Malus baccata</name>
    <name type="common">Siberian crab apple</name>
    <name type="synonym">Pyrus baccata</name>
    <dbReference type="NCBI Taxonomy" id="106549"/>
    <lineage>
        <taxon>Eukaryota</taxon>
        <taxon>Viridiplantae</taxon>
        <taxon>Streptophyta</taxon>
        <taxon>Embryophyta</taxon>
        <taxon>Tracheophyta</taxon>
        <taxon>Spermatophyta</taxon>
        <taxon>Magnoliopsida</taxon>
        <taxon>eudicotyledons</taxon>
        <taxon>Gunneridae</taxon>
        <taxon>Pentapetalae</taxon>
        <taxon>rosids</taxon>
        <taxon>fabids</taxon>
        <taxon>Rosales</taxon>
        <taxon>Rosaceae</taxon>
        <taxon>Amygdaloideae</taxon>
        <taxon>Maleae</taxon>
        <taxon>Malus</taxon>
    </lineage>
</organism>
<evidence type="ECO:0000313" key="3">
    <source>
        <dbReference type="Proteomes" id="UP000315295"/>
    </source>
</evidence>
<protein>
    <submittedName>
        <fullName evidence="2">Uncharacterized protein</fullName>
    </submittedName>
</protein>
<comment type="caution">
    <text evidence="2">The sequence shown here is derived from an EMBL/GenBank/DDBJ whole genome shotgun (WGS) entry which is preliminary data.</text>
</comment>
<reference evidence="2 3" key="1">
    <citation type="journal article" date="2019" name="G3 (Bethesda)">
        <title>Sequencing of a Wild Apple (Malus baccata) Genome Unravels the Differences Between Cultivated and Wild Apple Species Regarding Disease Resistance and Cold Tolerance.</title>
        <authorList>
            <person name="Chen X."/>
        </authorList>
    </citation>
    <scope>NUCLEOTIDE SEQUENCE [LARGE SCALE GENOMIC DNA]</scope>
    <source>
        <strain evidence="3">cv. Shandingzi</strain>
        <tissue evidence="2">Leaves</tissue>
    </source>
</reference>
<feature type="region of interest" description="Disordered" evidence="1">
    <location>
        <begin position="1"/>
        <end position="27"/>
    </location>
</feature>
<keyword evidence="3" id="KW-1185">Reference proteome</keyword>